<protein>
    <submittedName>
        <fullName evidence="1">Uncharacterized protein</fullName>
    </submittedName>
</protein>
<dbReference type="STRING" id="520762.AN619_29100"/>
<comment type="caution">
    <text evidence="1">The sequence shown here is derived from an EMBL/GenBank/DDBJ whole genome shotgun (WGS) entry which is preliminary data.</text>
</comment>
<dbReference type="Proteomes" id="UP000070456">
    <property type="component" value="Unassembled WGS sequence"/>
</dbReference>
<organism evidence="1 2">
    <name type="scientific">Thermotalea metallivorans</name>
    <dbReference type="NCBI Taxonomy" id="520762"/>
    <lineage>
        <taxon>Bacteria</taxon>
        <taxon>Bacillati</taxon>
        <taxon>Bacillota</taxon>
        <taxon>Clostridia</taxon>
        <taxon>Peptostreptococcales</taxon>
        <taxon>Thermotaleaceae</taxon>
        <taxon>Thermotalea</taxon>
    </lineage>
</organism>
<proteinExistence type="predicted"/>
<sequence length="78" mass="9310">MGKRPTNCCIPIMRQRKEFKWCGRAKSHGVFVQRWRRAMTFICYIKKPSKIEKENGDKKFKKVTNVTVFLGIYGYNDF</sequence>
<evidence type="ECO:0000313" key="2">
    <source>
        <dbReference type="Proteomes" id="UP000070456"/>
    </source>
</evidence>
<name>A0A140KZM0_9FIRM</name>
<evidence type="ECO:0000313" key="1">
    <source>
        <dbReference type="EMBL" id="KXG73745.1"/>
    </source>
</evidence>
<accession>A0A140KZM0</accession>
<reference evidence="1 2" key="1">
    <citation type="submission" date="2015-12" db="EMBL/GenBank/DDBJ databases">
        <title>Draft genome sequence of the thermoanaerobe Thermotalea metallivorans, an isolate from the runoff channel of the Great Artesian Basin, Australia.</title>
        <authorList>
            <person name="Patel B.K."/>
        </authorList>
    </citation>
    <scope>NUCLEOTIDE SEQUENCE [LARGE SCALE GENOMIC DNA]</scope>
    <source>
        <strain evidence="1 2">B2-1</strain>
    </source>
</reference>
<gene>
    <name evidence="1" type="ORF">AN619_29100</name>
</gene>
<dbReference type="EMBL" id="LOEE01000078">
    <property type="protein sequence ID" value="KXG73745.1"/>
    <property type="molecule type" value="Genomic_DNA"/>
</dbReference>
<dbReference type="AlphaFoldDB" id="A0A140KZM0"/>
<keyword evidence="2" id="KW-1185">Reference proteome</keyword>